<dbReference type="RefSeq" id="WP_168837753.1">
    <property type="nucleotide sequence ID" value="NZ_JABAIK010000026.1"/>
</dbReference>
<dbReference type="NCBIfam" id="TIGR02443">
    <property type="entry name" value="YheV family putative zinc ribbon protein"/>
    <property type="match status" value="1"/>
</dbReference>
<evidence type="ECO:0000313" key="2">
    <source>
        <dbReference type="Proteomes" id="UP000535589"/>
    </source>
</evidence>
<proteinExistence type="predicted"/>
<dbReference type="Proteomes" id="UP000535589">
    <property type="component" value="Unassembled WGS sequence"/>
</dbReference>
<accession>A0A7X8TTR9</accession>
<protein>
    <submittedName>
        <fullName evidence="1">YheV family putative metal-binding protein</fullName>
    </submittedName>
</protein>
<reference evidence="1 2" key="1">
    <citation type="submission" date="2020-04" db="EMBL/GenBank/DDBJ databases">
        <title>Vibrio sp. SM6, a novel species isolated from seawater.</title>
        <authorList>
            <person name="Wang X."/>
        </authorList>
    </citation>
    <scope>NUCLEOTIDE SEQUENCE [LARGE SCALE GENOMIC DNA]</scope>
    <source>
        <strain evidence="1 2">SM6</strain>
    </source>
</reference>
<keyword evidence="2" id="KW-1185">Reference proteome</keyword>
<organism evidence="1 2">
    <name type="scientific">Vibrio agarilyticus</name>
    <dbReference type="NCBI Taxonomy" id="2726741"/>
    <lineage>
        <taxon>Bacteria</taxon>
        <taxon>Pseudomonadati</taxon>
        <taxon>Pseudomonadota</taxon>
        <taxon>Gammaproteobacteria</taxon>
        <taxon>Vibrionales</taxon>
        <taxon>Vibrionaceae</taxon>
        <taxon>Vibrio</taxon>
    </lineage>
</organism>
<dbReference type="InterPro" id="IPR012658">
    <property type="entry name" value="YheV"/>
</dbReference>
<evidence type="ECO:0000313" key="1">
    <source>
        <dbReference type="EMBL" id="NLS14661.1"/>
    </source>
</evidence>
<sequence>MVSIKKRFIAEARCPSCQQQDVLRWWIASNIEWVECVECDFVQQRLPQSVEKSGHQEQTMIGIFRPD</sequence>
<dbReference type="AlphaFoldDB" id="A0A7X8TTR9"/>
<gene>
    <name evidence="1" type="ORF">HGP28_17515</name>
</gene>
<dbReference type="EMBL" id="JABAIK010000026">
    <property type="protein sequence ID" value="NLS14661.1"/>
    <property type="molecule type" value="Genomic_DNA"/>
</dbReference>
<name>A0A7X8TTR9_9VIBR</name>
<comment type="caution">
    <text evidence="1">The sequence shown here is derived from an EMBL/GenBank/DDBJ whole genome shotgun (WGS) entry which is preliminary data.</text>
</comment>
<dbReference type="Pfam" id="PF09526">
    <property type="entry name" value="DUF2387"/>
    <property type="match status" value="1"/>
</dbReference>